<protein>
    <submittedName>
        <fullName evidence="2">Uncharacterized protein</fullName>
    </submittedName>
</protein>
<keyword evidence="1" id="KW-0472">Membrane</keyword>
<feature type="transmembrane region" description="Helical" evidence="1">
    <location>
        <begin position="54"/>
        <end position="75"/>
    </location>
</feature>
<gene>
    <name evidence="2" type="ORF">V8G54_021026</name>
</gene>
<organism evidence="2 3">
    <name type="scientific">Vigna mungo</name>
    <name type="common">Black gram</name>
    <name type="synonym">Phaseolus mungo</name>
    <dbReference type="NCBI Taxonomy" id="3915"/>
    <lineage>
        <taxon>Eukaryota</taxon>
        <taxon>Viridiplantae</taxon>
        <taxon>Streptophyta</taxon>
        <taxon>Embryophyta</taxon>
        <taxon>Tracheophyta</taxon>
        <taxon>Spermatophyta</taxon>
        <taxon>Magnoliopsida</taxon>
        <taxon>eudicotyledons</taxon>
        <taxon>Gunneridae</taxon>
        <taxon>Pentapetalae</taxon>
        <taxon>rosids</taxon>
        <taxon>fabids</taxon>
        <taxon>Fabales</taxon>
        <taxon>Fabaceae</taxon>
        <taxon>Papilionoideae</taxon>
        <taxon>50 kb inversion clade</taxon>
        <taxon>NPAAA clade</taxon>
        <taxon>indigoferoid/millettioid clade</taxon>
        <taxon>Phaseoleae</taxon>
        <taxon>Vigna</taxon>
    </lineage>
</organism>
<evidence type="ECO:0000313" key="3">
    <source>
        <dbReference type="Proteomes" id="UP001374535"/>
    </source>
</evidence>
<accession>A0AAQ3NCN7</accession>
<dbReference type="EMBL" id="CP144695">
    <property type="protein sequence ID" value="WVZ07680.1"/>
    <property type="molecule type" value="Genomic_DNA"/>
</dbReference>
<dbReference type="AlphaFoldDB" id="A0AAQ3NCN7"/>
<keyword evidence="3" id="KW-1185">Reference proteome</keyword>
<keyword evidence="1" id="KW-1133">Transmembrane helix</keyword>
<reference evidence="2 3" key="1">
    <citation type="journal article" date="2023" name="Life. Sci Alliance">
        <title>Evolutionary insights into 3D genome organization and epigenetic landscape of Vigna mungo.</title>
        <authorList>
            <person name="Junaid A."/>
            <person name="Singh B."/>
            <person name="Bhatia S."/>
        </authorList>
    </citation>
    <scope>NUCLEOTIDE SEQUENCE [LARGE SCALE GENOMIC DNA]</scope>
    <source>
        <strain evidence="2">Urdbean</strain>
    </source>
</reference>
<evidence type="ECO:0000256" key="1">
    <source>
        <dbReference type="SAM" id="Phobius"/>
    </source>
</evidence>
<dbReference type="Proteomes" id="UP001374535">
    <property type="component" value="Chromosome 6"/>
</dbReference>
<proteinExistence type="predicted"/>
<keyword evidence="1" id="KW-0812">Transmembrane</keyword>
<name>A0AAQ3NCN7_VIGMU</name>
<evidence type="ECO:0000313" key="2">
    <source>
        <dbReference type="EMBL" id="WVZ07680.1"/>
    </source>
</evidence>
<sequence>MFCFDSLSIGEERRWIAVESGGGRVHVCGTSVSNVKSCQNRQTYFKRFNSCFQFLDLLIFIYLWFSTLFVFLEYAKMQNEAPLKTKLGFRTTKEKMQNMKAQDTVEKMEK</sequence>